<dbReference type="AlphaFoldDB" id="A0A150PUG2"/>
<proteinExistence type="predicted"/>
<dbReference type="Proteomes" id="UP000075604">
    <property type="component" value="Unassembled WGS sequence"/>
</dbReference>
<evidence type="ECO:0000313" key="1">
    <source>
        <dbReference type="EMBL" id="KYF59339.1"/>
    </source>
</evidence>
<organism evidence="1 2">
    <name type="scientific">Sorangium cellulosum</name>
    <name type="common">Polyangium cellulosum</name>
    <dbReference type="NCBI Taxonomy" id="56"/>
    <lineage>
        <taxon>Bacteria</taxon>
        <taxon>Pseudomonadati</taxon>
        <taxon>Myxococcota</taxon>
        <taxon>Polyangia</taxon>
        <taxon>Polyangiales</taxon>
        <taxon>Polyangiaceae</taxon>
        <taxon>Sorangium</taxon>
    </lineage>
</organism>
<accession>A0A150PUG2</accession>
<comment type="caution">
    <text evidence="1">The sequence shown here is derived from an EMBL/GenBank/DDBJ whole genome shotgun (WGS) entry which is preliminary data.</text>
</comment>
<evidence type="ECO:0000313" key="2">
    <source>
        <dbReference type="Proteomes" id="UP000075604"/>
    </source>
</evidence>
<name>A0A150PUG2_SORCE</name>
<reference evidence="1 2" key="1">
    <citation type="submission" date="2014-02" db="EMBL/GenBank/DDBJ databases">
        <title>The small core and large imbalanced accessory genome model reveals a collaborative survival strategy of Sorangium cellulosum strains in nature.</title>
        <authorList>
            <person name="Han K."/>
            <person name="Peng R."/>
            <person name="Blom J."/>
            <person name="Li Y.-Z."/>
        </authorList>
    </citation>
    <scope>NUCLEOTIDE SEQUENCE [LARGE SCALE GENOMIC DNA]</scope>
    <source>
        <strain evidence="1 2">So0157-18</strain>
    </source>
</reference>
<gene>
    <name evidence="1" type="ORF">BE04_34455</name>
</gene>
<protein>
    <submittedName>
        <fullName evidence="1">Uncharacterized protein</fullName>
    </submittedName>
</protein>
<sequence>MASLPAPNTLLRDLALPALSPLADEQLRRLCAFLYVVGLPEVQTRALLAGYTPEMHADGVYRASLVGGERSFGEWRRWRSLRPPRDPDLPDLVAELDRFVSRWRPRALSAAAEVADADDRDELEDYLGASFERPSRTWRAKAFVQGIEHLAQVPVPSYRATWAALVAEGIQTELARFHEVLKTVQDFIATTPLDADEIADIQAAREEGAASIDAWLTARRRQLAGHFSEETLNLLALGEAVPPPLPDVPLSLLARFRPAARA</sequence>
<dbReference type="EMBL" id="JELX01001343">
    <property type="protein sequence ID" value="KYF59339.1"/>
    <property type="molecule type" value="Genomic_DNA"/>
</dbReference>